<proteinExistence type="inferred from homology"/>
<organism evidence="8 9">
    <name type="scientific">Rhizoclosmatium globosum</name>
    <dbReference type="NCBI Taxonomy" id="329046"/>
    <lineage>
        <taxon>Eukaryota</taxon>
        <taxon>Fungi</taxon>
        <taxon>Fungi incertae sedis</taxon>
        <taxon>Chytridiomycota</taxon>
        <taxon>Chytridiomycota incertae sedis</taxon>
        <taxon>Chytridiomycetes</taxon>
        <taxon>Chytridiales</taxon>
        <taxon>Chytriomycetaceae</taxon>
        <taxon>Rhizoclosmatium</taxon>
    </lineage>
</organism>
<dbReference type="PROSITE" id="PS00107">
    <property type="entry name" value="PROTEIN_KINASE_ATP"/>
    <property type="match status" value="1"/>
</dbReference>
<sequence length="427" mass="47817">MKIPIISVTSTGKELGRGAYGVVYEGMLGFTRVAIKTFKNINVPQSKLLETIQAEASIWYSLNIQTSSGFGELHSTRGLLHSDQVPTTPERIRWVHDIACALEYLHSLNPWILHRDLKPDNVLLDRMGRAYLADFGMSKVQDMYRTNSANPKRGHFLYAPPESFKQGFGMFLYEVFTRQRPFAEEVQGLEQPVVLYWIEKAGRPSRPNPGNPKSPGDPVSDEVWDLIERCWDSDPTKRPIFSVIVATISSWQSSNLQFALLLGSVGAGLEIQHTGSVYSSSAYVSHGTCCRLGVSRNRFGSMVRFPNTRSNIDMRTVKVCSRIGYADNYSPTPEIIHQTLKEEMKRQIMPVIQKPPDANNLTEALIASLTPIVLASNSAFGAHIKVHFKSVNVNHPRFNVIFFLKSLSSCISTLKPGSLQNLWLKTS</sequence>
<reference evidence="8 9" key="1">
    <citation type="submission" date="2016-07" db="EMBL/GenBank/DDBJ databases">
        <title>Pervasive Adenine N6-methylation of Active Genes in Fungi.</title>
        <authorList>
            <consortium name="DOE Joint Genome Institute"/>
            <person name="Mondo S.J."/>
            <person name="Dannebaum R.O."/>
            <person name="Kuo R.C."/>
            <person name="Labutti K."/>
            <person name="Haridas S."/>
            <person name="Kuo A."/>
            <person name="Salamov A."/>
            <person name="Ahrendt S.R."/>
            <person name="Lipzen A."/>
            <person name="Sullivan W."/>
            <person name="Andreopoulos W.B."/>
            <person name="Clum A."/>
            <person name="Lindquist E."/>
            <person name="Daum C."/>
            <person name="Ramamoorthy G.K."/>
            <person name="Gryganskyi A."/>
            <person name="Culley D."/>
            <person name="Magnuson J.K."/>
            <person name="James T.Y."/>
            <person name="O'Malley M.A."/>
            <person name="Stajich J.E."/>
            <person name="Spatafora J.W."/>
            <person name="Visel A."/>
            <person name="Grigoriev I.V."/>
        </authorList>
    </citation>
    <scope>NUCLEOTIDE SEQUENCE [LARGE SCALE GENOMIC DNA]</scope>
    <source>
        <strain evidence="8 9">JEL800</strain>
    </source>
</reference>
<feature type="domain" description="Protein kinase" evidence="7">
    <location>
        <begin position="9"/>
        <end position="252"/>
    </location>
</feature>
<dbReference type="GO" id="GO:0005524">
    <property type="term" value="F:ATP binding"/>
    <property type="evidence" value="ECO:0007669"/>
    <property type="project" value="UniProtKB-UniRule"/>
</dbReference>
<keyword evidence="4 5" id="KW-0067">ATP-binding</keyword>
<evidence type="ECO:0000256" key="4">
    <source>
        <dbReference type="ARBA" id="ARBA00022840"/>
    </source>
</evidence>
<dbReference type="PROSITE" id="PS00108">
    <property type="entry name" value="PROTEIN_KINASE_ST"/>
    <property type="match status" value="1"/>
</dbReference>
<dbReference type="InterPro" id="IPR051681">
    <property type="entry name" value="Ser/Thr_Kinases-Pseudokinases"/>
</dbReference>
<dbReference type="STRING" id="329046.A0A1Y2B297"/>
<evidence type="ECO:0000259" key="7">
    <source>
        <dbReference type="PROSITE" id="PS50011"/>
    </source>
</evidence>
<dbReference type="AlphaFoldDB" id="A0A1Y2B297"/>
<dbReference type="InterPro" id="IPR000719">
    <property type="entry name" value="Prot_kinase_dom"/>
</dbReference>
<keyword evidence="3 8" id="KW-0418">Kinase</keyword>
<dbReference type="GO" id="GO:0004674">
    <property type="term" value="F:protein serine/threonine kinase activity"/>
    <property type="evidence" value="ECO:0007669"/>
    <property type="project" value="UniProtKB-KW"/>
</dbReference>
<dbReference type="InterPro" id="IPR008271">
    <property type="entry name" value="Ser/Thr_kinase_AS"/>
</dbReference>
<accession>A0A1Y2B297</accession>
<evidence type="ECO:0000313" key="9">
    <source>
        <dbReference type="Proteomes" id="UP000193642"/>
    </source>
</evidence>
<name>A0A1Y2B297_9FUNG</name>
<dbReference type="InterPro" id="IPR011009">
    <property type="entry name" value="Kinase-like_dom_sf"/>
</dbReference>
<dbReference type="InterPro" id="IPR017441">
    <property type="entry name" value="Protein_kinase_ATP_BS"/>
</dbReference>
<evidence type="ECO:0000256" key="2">
    <source>
        <dbReference type="ARBA" id="ARBA00022741"/>
    </source>
</evidence>
<dbReference type="SUPFAM" id="SSF56112">
    <property type="entry name" value="Protein kinase-like (PK-like)"/>
    <property type="match status" value="1"/>
</dbReference>
<evidence type="ECO:0000256" key="3">
    <source>
        <dbReference type="ARBA" id="ARBA00022777"/>
    </source>
</evidence>
<dbReference type="Proteomes" id="UP000193642">
    <property type="component" value="Unassembled WGS sequence"/>
</dbReference>
<dbReference type="PANTHER" id="PTHR44329">
    <property type="entry name" value="SERINE/THREONINE-PROTEIN KINASE TNNI3K-RELATED"/>
    <property type="match status" value="1"/>
</dbReference>
<keyword evidence="2 5" id="KW-0547">Nucleotide-binding</keyword>
<keyword evidence="9" id="KW-1185">Reference proteome</keyword>
<evidence type="ECO:0000313" key="8">
    <source>
        <dbReference type="EMBL" id="ORY28933.1"/>
    </source>
</evidence>
<dbReference type="Pfam" id="PF00069">
    <property type="entry name" value="Pkinase"/>
    <property type="match status" value="1"/>
</dbReference>
<gene>
    <name evidence="8" type="ORF">BCR33DRAFT_745485</name>
</gene>
<dbReference type="Gene3D" id="1.10.510.10">
    <property type="entry name" value="Transferase(Phosphotransferase) domain 1"/>
    <property type="match status" value="1"/>
</dbReference>
<keyword evidence="1" id="KW-0808">Transferase</keyword>
<dbReference type="OrthoDB" id="10261027at2759"/>
<evidence type="ECO:0000256" key="5">
    <source>
        <dbReference type="PROSITE-ProRule" id="PRU10141"/>
    </source>
</evidence>
<keyword evidence="6" id="KW-0723">Serine/threonine-protein kinase</keyword>
<feature type="binding site" evidence="5">
    <location>
        <position position="36"/>
    </location>
    <ligand>
        <name>ATP</name>
        <dbReference type="ChEBI" id="CHEBI:30616"/>
    </ligand>
</feature>
<evidence type="ECO:0000256" key="1">
    <source>
        <dbReference type="ARBA" id="ARBA00022679"/>
    </source>
</evidence>
<protein>
    <submittedName>
        <fullName evidence="8">Kinase-like protein</fullName>
    </submittedName>
</protein>
<comment type="similarity">
    <text evidence="6">Belongs to the protein kinase superfamily.</text>
</comment>
<evidence type="ECO:0000256" key="6">
    <source>
        <dbReference type="RuleBase" id="RU000304"/>
    </source>
</evidence>
<dbReference type="PANTHER" id="PTHR44329:SF288">
    <property type="entry name" value="MITOGEN-ACTIVATED PROTEIN KINASE KINASE KINASE 20"/>
    <property type="match status" value="1"/>
</dbReference>
<dbReference type="SMART" id="SM00220">
    <property type="entry name" value="S_TKc"/>
    <property type="match status" value="1"/>
</dbReference>
<dbReference type="EMBL" id="MCGO01000091">
    <property type="protein sequence ID" value="ORY28933.1"/>
    <property type="molecule type" value="Genomic_DNA"/>
</dbReference>
<comment type="caution">
    <text evidence="8">The sequence shown here is derived from an EMBL/GenBank/DDBJ whole genome shotgun (WGS) entry which is preliminary data.</text>
</comment>
<dbReference type="PROSITE" id="PS50011">
    <property type="entry name" value="PROTEIN_KINASE_DOM"/>
    <property type="match status" value="1"/>
</dbReference>